<gene>
    <name evidence="1" type="ORF">GCM10010358_69950</name>
</gene>
<reference evidence="1" key="2">
    <citation type="submission" date="2020-09" db="EMBL/GenBank/DDBJ databases">
        <authorList>
            <person name="Sun Q."/>
            <person name="Ohkuma M."/>
        </authorList>
    </citation>
    <scope>NUCLEOTIDE SEQUENCE</scope>
    <source>
        <strain evidence="1">JCM 4790</strain>
    </source>
</reference>
<dbReference type="EMBL" id="BMVU01000060">
    <property type="protein sequence ID" value="GGY06720.1"/>
    <property type="molecule type" value="Genomic_DNA"/>
</dbReference>
<sequence>MTGPTGMDRVWTACNPGCQAGRGDQLAMVADGENNHCYFCGLCATVEEMVVHAYLLSPSDSGSHVGACSQCGEYTLIHHVRLAGESEPVSFCFGCSSCFPARTSTTKASAVPRPGP</sequence>
<proteinExistence type="predicted"/>
<reference evidence="1" key="1">
    <citation type="journal article" date="2014" name="Int. J. Syst. Evol. Microbiol.">
        <title>Complete genome sequence of Corynebacterium casei LMG S-19264T (=DSM 44701T), isolated from a smear-ripened cheese.</title>
        <authorList>
            <consortium name="US DOE Joint Genome Institute (JGI-PGF)"/>
            <person name="Walter F."/>
            <person name="Albersmeier A."/>
            <person name="Kalinowski J."/>
            <person name="Ruckert C."/>
        </authorList>
    </citation>
    <scope>NUCLEOTIDE SEQUENCE</scope>
    <source>
        <strain evidence="1">JCM 4790</strain>
    </source>
</reference>
<organism evidence="1 2">
    <name type="scientific">Streptomyces minutiscleroticus</name>
    <dbReference type="NCBI Taxonomy" id="68238"/>
    <lineage>
        <taxon>Bacteria</taxon>
        <taxon>Bacillati</taxon>
        <taxon>Actinomycetota</taxon>
        <taxon>Actinomycetes</taxon>
        <taxon>Kitasatosporales</taxon>
        <taxon>Streptomycetaceae</taxon>
        <taxon>Streptomyces</taxon>
    </lineage>
</organism>
<comment type="caution">
    <text evidence="1">The sequence shown here is derived from an EMBL/GenBank/DDBJ whole genome shotgun (WGS) entry which is preliminary data.</text>
</comment>
<evidence type="ECO:0000313" key="1">
    <source>
        <dbReference type="EMBL" id="GGY06720.1"/>
    </source>
</evidence>
<dbReference type="Proteomes" id="UP000619244">
    <property type="component" value="Unassembled WGS sequence"/>
</dbReference>
<name>A0A918U7X3_9ACTN</name>
<keyword evidence="2" id="KW-1185">Reference proteome</keyword>
<accession>A0A918U7X3</accession>
<protein>
    <submittedName>
        <fullName evidence="1">Uncharacterized protein</fullName>
    </submittedName>
</protein>
<dbReference type="AlphaFoldDB" id="A0A918U7X3"/>
<evidence type="ECO:0000313" key="2">
    <source>
        <dbReference type="Proteomes" id="UP000619244"/>
    </source>
</evidence>